<reference evidence="2 3" key="1">
    <citation type="submission" date="2019-02" db="EMBL/GenBank/DDBJ databases">
        <title>Deep-cultivation of Planctomycetes and their phenomic and genomic characterization uncovers novel biology.</title>
        <authorList>
            <person name="Wiegand S."/>
            <person name="Jogler M."/>
            <person name="Boedeker C."/>
            <person name="Pinto D."/>
            <person name="Vollmers J."/>
            <person name="Rivas-Marin E."/>
            <person name="Kohn T."/>
            <person name="Peeters S.H."/>
            <person name="Heuer A."/>
            <person name="Rast P."/>
            <person name="Oberbeckmann S."/>
            <person name="Bunk B."/>
            <person name="Jeske O."/>
            <person name="Meyerdierks A."/>
            <person name="Storesund J.E."/>
            <person name="Kallscheuer N."/>
            <person name="Luecker S."/>
            <person name="Lage O.M."/>
            <person name="Pohl T."/>
            <person name="Merkel B.J."/>
            <person name="Hornburger P."/>
            <person name="Mueller R.-W."/>
            <person name="Bruemmer F."/>
            <person name="Labrenz M."/>
            <person name="Spormann A.M."/>
            <person name="Op den Camp H."/>
            <person name="Overmann J."/>
            <person name="Amann R."/>
            <person name="Jetten M.S.M."/>
            <person name="Mascher T."/>
            <person name="Medema M.H."/>
            <person name="Devos D.P."/>
            <person name="Kaster A.-K."/>
            <person name="Ovreas L."/>
            <person name="Rohde M."/>
            <person name="Galperin M.Y."/>
            <person name="Jogler C."/>
        </authorList>
    </citation>
    <scope>NUCLEOTIDE SEQUENCE [LARGE SCALE GENOMIC DNA]</scope>
    <source>
        <strain evidence="2 3">Poly24</strain>
    </source>
</reference>
<accession>A0A518JMT1</accession>
<gene>
    <name evidence="1" type="ORF">Poly24_05350</name>
    <name evidence="2" type="ORF">Poly24_05360</name>
</gene>
<keyword evidence="3" id="KW-1185">Reference proteome</keyword>
<dbReference type="RefSeq" id="WP_231753437.1">
    <property type="nucleotide sequence ID" value="NZ_CP036348.1"/>
</dbReference>
<dbReference type="EMBL" id="CP036348">
    <property type="protein sequence ID" value="QDV66847.1"/>
    <property type="molecule type" value="Genomic_DNA"/>
</dbReference>
<evidence type="ECO:0000313" key="1">
    <source>
        <dbReference type="EMBL" id="QDV66847.1"/>
    </source>
</evidence>
<evidence type="ECO:0000313" key="2">
    <source>
        <dbReference type="EMBL" id="QDV66848.1"/>
    </source>
</evidence>
<sequence>MLLRSGASDADLRNLISESVAAKEPGHLISRPGFQQPQRAMYQIGG</sequence>
<dbReference type="KEGG" id="rcf:Poly24_05350"/>
<dbReference type="Proteomes" id="UP000315082">
    <property type="component" value="Chromosome"/>
</dbReference>
<evidence type="ECO:0000313" key="3">
    <source>
        <dbReference type="Proteomes" id="UP000315082"/>
    </source>
</evidence>
<name>A0A518JMT1_9BACT</name>
<dbReference type="AlphaFoldDB" id="A0A518JMT1"/>
<dbReference type="EMBL" id="CP036348">
    <property type="protein sequence ID" value="QDV66848.1"/>
    <property type="molecule type" value="Genomic_DNA"/>
</dbReference>
<organism evidence="2 3">
    <name type="scientific">Rosistilla carotiformis</name>
    <dbReference type="NCBI Taxonomy" id="2528017"/>
    <lineage>
        <taxon>Bacteria</taxon>
        <taxon>Pseudomonadati</taxon>
        <taxon>Planctomycetota</taxon>
        <taxon>Planctomycetia</taxon>
        <taxon>Pirellulales</taxon>
        <taxon>Pirellulaceae</taxon>
        <taxon>Rosistilla</taxon>
    </lineage>
</organism>
<dbReference type="KEGG" id="rcf:Poly24_05360"/>
<proteinExistence type="predicted"/>
<protein>
    <submittedName>
        <fullName evidence="2">Uncharacterized protein</fullName>
    </submittedName>
</protein>